<feature type="chain" id="PRO_5046320478" description="Secreted protein" evidence="1">
    <location>
        <begin position="30"/>
        <end position="120"/>
    </location>
</feature>
<protein>
    <recommendedName>
        <fullName evidence="4">Secreted protein</fullName>
    </recommendedName>
</protein>
<evidence type="ECO:0000313" key="3">
    <source>
        <dbReference type="Proteomes" id="UP001595900"/>
    </source>
</evidence>
<dbReference type="RefSeq" id="WP_390228654.1">
    <property type="nucleotide sequence ID" value="NZ_JBHSCN010000005.1"/>
</dbReference>
<evidence type="ECO:0000313" key="2">
    <source>
        <dbReference type="EMBL" id="MFC4243570.1"/>
    </source>
</evidence>
<evidence type="ECO:0008006" key="4">
    <source>
        <dbReference type="Google" id="ProtNLM"/>
    </source>
</evidence>
<feature type="signal peptide" evidence="1">
    <location>
        <begin position="1"/>
        <end position="29"/>
    </location>
</feature>
<gene>
    <name evidence="2" type="ORF">ACFOYW_09305</name>
</gene>
<dbReference type="Proteomes" id="UP001595900">
    <property type="component" value="Unassembled WGS sequence"/>
</dbReference>
<accession>A0ABV8Q5C8</accession>
<dbReference type="EMBL" id="JBHSCN010000005">
    <property type="protein sequence ID" value="MFC4243570.1"/>
    <property type="molecule type" value="Genomic_DNA"/>
</dbReference>
<name>A0ABV8Q5C8_9MICO</name>
<keyword evidence="3" id="KW-1185">Reference proteome</keyword>
<evidence type="ECO:0000256" key="1">
    <source>
        <dbReference type="SAM" id="SignalP"/>
    </source>
</evidence>
<proteinExistence type="predicted"/>
<sequence>MFAKKALATLSVALTIVAGGVFFAAPAHALGTKNGKCTYYDSFVGTSTRRGNSSTAGQKSLCGDVKVRVKYTVTGGSAIWSPWRQASGMVVQGGVGYDVFQGQHTVTKPAVAAHPSDIIT</sequence>
<keyword evidence="1" id="KW-0732">Signal</keyword>
<organism evidence="2 3">
    <name type="scientific">Gryllotalpicola reticulitermitis</name>
    <dbReference type="NCBI Taxonomy" id="1184153"/>
    <lineage>
        <taxon>Bacteria</taxon>
        <taxon>Bacillati</taxon>
        <taxon>Actinomycetota</taxon>
        <taxon>Actinomycetes</taxon>
        <taxon>Micrococcales</taxon>
        <taxon>Microbacteriaceae</taxon>
        <taxon>Gryllotalpicola</taxon>
    </lineage>
</organism>
<reference evidence="3" key="1">
    <citation type="journal article" date="2019" name="Int. J. Syst. Evol. Microbiol.">
        <title>The Global Catalogue of Microorganisms (GCM) 10K type strain sequencing project: providing services to taxonomists for standard genome sequencing and annotation.</title>
        <authorList>
            <consortium name="The Broad Institute Genomics Platform"/>
            <consortium name="The Broad Institute Genome Sequencing Center for Infectious Disease"/>
            <person name="Wu L."/>
            <person name="Ma J."/>
        </authorList>
    </citation>
    <scope>NUCLEOTIDE SEQUENCE [LARGE SCALE GENOMIC DNA]</scope>
    <source>
        <strain evidence="3">CGMCC 1.10363</strain>
    </source>
</reference>
<comment type="caution">
    <text evidence="2">The sequence shown here is derived from an EMBL/GenBank/DDBJ whole genome shotgun (WGS) entry which is preliminary data.</text>
</comment>